<name>A0A9W8APT8_9FUNG</name>
<dbReference type="GO" id="GO:0005524">
    <property type="term" value="F:ATP binding"/>
    <property type="evidence" value="ECO:0007669"/>
    <property type="project" value="UniProtKB-KW"/>
</dbReference>
<accession>A0A9W8APT8</accession>
<dbReference type="SUPFAM" id="SSF55060">
    <property type="entry name" value="GHMP Kinase, C-terminal domain"/>
    <property type="match status" value="1"/>
</dbReference>
<keyword evidence="8" id="KW-0547">Nucleotide-binding</keyword>
<keyword evidence="6 14" id="KW-0808">Transferase</keyword>
<dbReference type="AlphaFoldDB" id="A0A9W8APT8"/>
<feature type="domain" description="GHMP kinase N-terminal" evidence="12">
    <location>
        <begin position="97"/>
        <end position="181"/>
    </location>
</feature>
<dbReference type="PRINTS" id="PR00958">
    <property type="entry name" value="HOMSERKINASE"/>
</dbReference>
<evidence type="ECO:0000256" key="7">
    <source>
        <dbReference type="ARBA" id="ARBA00022697"/>
    </source>
</evidence>
<keyword evidence="10" id="KW-0067">ATP-binding</keyword>
<comment type="caution">
    <text evidence="14">The sequence shown here is derived from an EMBL/GenBank/DDBJ whole genome shotgun (WGS) entry which is preliminary data.</text>
</comment>
<dbReference type="InterPro" id="IPR000870">
    <property type="entry name" value="Homoserine_kinase"/>
</dbReference>
<dbReference type="GO" id="GO:0004413">
    <property type="term" value="F:homoserine kinase activity"/>
    <property type="evidence" value="ECO:0007669"/>
    <property type="project" value="UniProtKB-EC"/>
</dbReference>
<keyword evidence="7" id="KW-0791">Threonine biosynthesis</keyword>
<evidence type="ECO:0000256" key="1">
    <source>
        <dbReference type="ARBA" id="ARBA00005015"/>
    </source>
</evidence>
<gene>
    <name evidence="14" type="primary">THR1</name>
    <name evidence="14" type="ORF">IWQ62_002517</name>
</gene>
<dbReference type="PANTHER" id="PTHR20861">
    <property type="entry name" value="HOMOSERINE/4-DIPHOSPHOCYTIDYL-2-C-METHYL-D-ERYTHRITOL KINASE"/>
    <property type="match status" value="1"/>
</dbReference>
<evidence type="ECO:0000256" key="2">
    <source>
        <dbReference type="ARBA" id="ARBA00007370"/>
    </source>
</evidence>
<dbReference type="PANTHER" id="PTHR20861:SF1">
    <property type="entry name" value="HOMOSERINE KINASE"/>
    <property type="match status" value="1"/>
</dbReference>
<evidence type="ECO:0000259" key="12">
    <source>
        <dbReference type="Pfam" id="PF00288"/>
    </source>
</evidence>
<evidence type="ECO:0000256" key="10">
    <source>
        <dbReference type="ARBA" id="ARBA00022840"/>
    </source>
</evidence>
<comment type="catalytic activity">
    <reaction evidence="11">
        <text>L-homoserine + ATP = O-phospho-L-homoserine + ADP + H(+)</text>
        <dbReference type="Rhea" id="RHEA:13985"/>
        <dbReference type="ChEBI" id="CHEBI:15378"/>
        <dbReference type="ChEBI" id="CHEBI:30616"/>
        <dbReference type="ChEBI" id="CHEBI:57476"/>
        <dbReference type="ChEBI" id="CHEBI:57590"/>
        <dbReference type="ChEBI" id="CHEBI:456216"/>
        <dbReference type="EC" id="2.7.1.39"/>
    </reaction>
    <physiologicalReaction direction="left-to-right" evidence="11">
        <dbReference type="Rhea" id="RHEA:13986"/>
    </physiologicalReaction>
</comment>
<dbReference type="Gene3D" id="3.30.70.890">
    <property type="entry name" value="GHMP kinase, C-terminal domain"/>
    <property type="match status" value="1"/>
</dbReference>
<proteinExistence type="inferred from homology"/>
<evidence type="ECO:0000256" key="9">
    <source>
        <dbReference type="ARBA" id="ARBA00022777"/>
    </source>
</evidence>
<evidence type="ECO:0000256" key="8">
    <source>
        <dbReference type="ARBA" id="ARBA00022741"/>
    </source>
</evidence>
<dbReference type="InterPro" id="IPR013750">
    <property type="entry name" value="GHMP_kinase_C_dom"/>
</dbReference>
<dbReference type="EC" id="2.7.1.39" evidence="3"/>
<keyword evidence="9" id="KW-0418">Kinase</keyword>
<dbReference type="Gene3D" id="3.30.230.10">
    <property type="match status" value="1"/>
</dbReference>
<dbReference type="InterPro" id="IPR014721">
    <property type="entry name" value="Ribsml_uS5_D2-typ_fold_subgr"/>
</dbReference>
<evidence type="ECO:0000256" key="11">
    <source>
        <dbReference type="ARBA" id="ARBA00049913"/>
    </source>
</evidence>
<dbReference type="Pfam" id="PF08544">
    <property type="entry name" value="GHMP_kinases_C"/>
    <property type="match status" value="1"/>
</dbReference>
<evidence type="ECO:0000256" key="5">
    <source>
        <dbReference type="ARBA" id="ARBA00022605"/>
    </source>
</evidence>
<dbReference type="InterPro" id="IPR006203">
    <property type="entry name" value="GHMP_knse_ATP-bd_CS"/>
</dbReference>
<evidence type="ECO:0000259" key="13">
    <source>
        <dbReference type="Pfam" id="PF08544"/>
    </source>
</evidence>
<evidence type="ECO:0000256" key="6">
    <source>
        <dbReference type="ARBA" id="ARBA00022679"/>
    </source>
</evidence>
<dbReference type="InterPro" id="IPR006204">
    <property type="entry name" value="GHMP_kinase_N_dom"/>
</dbReference>
<keyword evidence="15" id="KW-1185">Reference proteome</keyword>
<protein>
    <recommendedName>
        <fullName evidence="4">Homoserine kinase</fullName>
        <ecNumber evidence="3">2.7.1.39</ecNumber>
    </recommendedName>
</protein>
<comment type="pathway">
    <text evidence="1">Amino-acid biosynthesis; L-threonine biosynthesis; L-threonine from L-aspartate: step 4/5.</text>
</comment>
<sequence>MTQSSKAPSHFEITVPASSANIGPGFDTLGLAFSLHLRLEVRVDRTTPSHSARLDEHHQEIEDVAHNAELCSLFDQSVTIRYTEQNSRELAVKPSRNLITKTAWYVLRCHGLLVFPYPVDVIIDNPIPLGRGLGSSGAAVVAGVALANMAASLGLDKNRLLDYALAIERHPDNVSASLLGGFVASYLDDTPNASATKLLESRFQPVDIHTQQTDAFAPSAMAPHMPPMGVSRYVQLPWNPRIKAIAVIPQFQLATVKARAALPDTYTRADLVFNLQRLAVLTHTLGQDPPNPLLIHAAMSDRVHQIYRAALVPGLEDLLRTLVPTELPGLLGVCLSGAGPTVVILAEDNFDTIGKKACSIFAERQVKAHYQVLNVDQAGLQCKTIA</sequence>
<feature type="domain" description="GHMP kinase C-terminal" evidence="13">
    <location>
        <begin position="297"/>
        <end position="351"/>
    </location>
</feature>
<evidence type="ECO:0000256" key="4">
    <source>
        <dbReference type="ARBA" id="ARBA00017858"/>
    </source>
</evidence>
<evidence type="ECO:0000256" key="3">
    <source>
        <dbReference type="ARBA" id="ARBA00012078"/>
    </source>
</evidence>
<dbReference type="NCBIfam" id="TIGR00191">
    <property type="entry name" value="thrB"/>
    <property type="match status" value="1"/>
</dbReference>
<dbReference type="OrthoDB" id="195231at2759"/>
<comment type="similarity">
    <text evidence="2">Belongs to the GHMP kinase family. Homoserine kinase subfamily.</text>
</comment>
<reference evidence="14" key="1">
    <citation type="submission" date="2022-07" db="EMBL/GenBank/DDBJ databases">
        <title>Phylogenomic reconstructions and comparative analyses of Kickxellomycotina fungi.</title>
        <authorList>
            <person name="Reynolds N.K."/>
            <person name="Stajich J.E."/>
            <person name="Barry K."/>
            <person name="Grigoriev I.V."/>
            <person name="Crous P."/>
            <person name="Smith M.E."/>
        </authorList>
    </citation>
    <scope>NUCLEOTIDE SEQUENCE</scope>
    <source>
        <strain evidence="14">RSA 1196</strain>
    </source>
</reference>
<dbReference type="Proteomes" id="UP001150925">
    <property type="component" value="Unassembled WGS sequence"/>
</dbReference>
<dbReference type="HAMAP" id="MF_00384">
    <property type="entry name" value="Homoser_kinase"/>
    <property type="match status" value="1"/>
</dbReference>
<dbReference type="InterPro" id="IPR020568">
    <property type="entry name" value="Ribosomal_Su5_D2-typ_SF"/>
</dbReference>
<dbReference type="SUPFAM" id="SSF54211">
    <property type="entry name" value="Ribosomal protein S5 domain 2-like"/>
    <property type="match status" value="1"/>
</dbReference>
<dbReference type="InterPro" id="IPR036554">
    <property type="entry name" value="GHMP_kinase_C_sf"/>
</dbReference>
<organism evidence="14 15">
    <name type="scientific">Dispira parvispora</name>
    <dbReference type="NCBI Taxonomy" id="1520584"/>
    <lineage>
        <taxon>Eukaryota</taxon>
        <taxon>Fungi</taxon>
        <taxon>Fungi incertae sedis</taxon>
        <taxon>Zoopagomycota</taxon>
        <taxon>Kickxellomycotina</taxon>
        <taxon>Dimargaritomycetes</taxon>
        <taxon>Dimargaritales</taxon>
        <taxon>Dimargaritaceae</taxon>
        <taxon>Dispira</taxon>
    </lineage>
</organism>
<evidence type="ECO:0000313" key="15">
    <source>
        <dbReference type="Proteomes" id="UP001150925"/>
    </source>
</evidence>
<keyword evidence="5" id="KW-0028">Amino-acid biosynthesis</keyword>
<dbReference type="Pfam" id="PF00288">
    <property type="entry name" value="GHMP_kinases_N"/>
    <property type="match status" value="1"/>
</dbReference>
<dbReference type="PROSITE" id="PS00627">
    <property type="entry name" value="GHMP_KINASES_ATP"/>
    <property type="match status" value="1"/>
</dbReference>
<dbReference type="EMBL" id="JANBPY010000543">
    <property type="protein sequence ID" value="KAJ1966081.1"/>
    <property type="molecule type" value="Genomic_DNA"/>
</dbReference>
<dbReference type="GO" id="GO:0009088">
    <property type="term" value="P:threonine biosynthetic process"/>
    <property type="evidence" value="ECO:0007669"/>
    <property type="project" value="UniProtKB-KW"/>
</dbReference>
<evidence type="ECO:0000313" key="14">
    <source>
        <dbReference type="EMBL" id="KAJ1966081.1"/>
    </source>
</evidence>